<feature type="compositionally biased region" description="Pro residues" evidence="1">
    <location>
        <begin position="325"/>
        <end position="338"/>
    </location>
</feature>
<dbReference type="SUPFAM" id="SSF54106">
    <property type="entry name" value="LysM domain"/>
    <property type="match status" value="1"/>
</dbReference>
<dbReference type="SMART" id="SM00257">
    <property type="entry name" value="LysM"/>
    <property type="match status" value="2"/>
</dbReference>
<reference evidence="4 5" key="1">
    <citation type="journal article" date="2013" name="ISME J.">
        <title>A metabolic model for members of the genus Tetrasphaera involved in enhanced biological phosphorus removal.</title>
        <authorList>
            <person name="Kristiansen R."/>
            <person name="Nguyen H.T.T."/>
            <person name="Saunders A.M."/>
            <person name="Nielsen J.L."/>
            <person name="Wimmer R."/>
            <person name="Le V.Q."/>
            <person name="McIlroy S.J."/>
            <person name="Petrovski S."/>
            <person name="Seviour R.J."/>
            <person name="Calteau A."/>
            <person name="Nielsen K.L."/>
            <person name="Nielsen P.H."/>
        </authorList>
    </citation>
    <scope>NUCLEOTIDE SEQUENCE [LARGE SCALE GENOMIC DNA]</scope>
    <source>
        <strain evidence="4 5">T1-X7</strain>
    </source>
</reference>
<feature type="transmembrane region" description="Helical" evidence="2">
    <location>
        <begin position="367"/>
        <end position="387"/>
    </location>
</feature>
<evidence type="ECO:0000256" key="2">
    <source>
        <dbReference type="SAM" id="Phobius"/>
    </source>
</evidence>
<dbReference type="PROSITE" id="PS51782">
    <property type="entry name" value="LYSM"/>
    <property type="match status" value="1"/>
</dbReference>
<dbReference type="Proteomes" id="UP000035721">
    <property type="component" value="Unassembled WGS sequence"/>
</dbReference>
<evidence type="ECO:0000313" key="4">
    <source>
        <dbReference type="EMBL" id="CCH75953.1"/>
    </source>
</evidence>
<feature type="compositionally biased region" description="Basic and acidic residues" evidence="1">
    <location>
        <begin position="1035"/>
        <end position="1051"/>
    </location>
</feature>
<feature type="compositionally biased region" description="Basic and acidic residues" evidence="1">
    <location>
        <begin position="1060"/>
        <end position="1075"/>
    </location>
</feature>
<dbReference type="RefSeq" id="WP_048549566.1">
    <property type="nucleotide sequence ID" value="NZ_HF570958.1"/>
</dbReference>
<accession>A0A077LSL7</accession>
<evidence type="ECO:0000256" key="1">
    <source>
        <dbReference type="SAM" id="MobiDB-lite"/>
    </source>
</evidence>
<feature type="region of interest" description="Disordered" evidence="1">
    <location>
        <begin position="269"/>
        <end position="369"/>
    </location>
</feature>
<name>A0A077LSL7_9MICO</name>
<feature type="transmembrane region" description="Helical" evidence="2">
    <location>
        <begin position="57"/>
        <end position="81"/>
    </location>
</feature>
<dbReference type="InterPro" id="IPR052196">
    <property type="entry name" value="Bact_Kbp"/>
</dbReference>
<dbReference type="InterPro" id="IPR018392">
    <property type="entry name" value="LysM"/>
</dbReference>
<evidence type="ECO:0000313" key="5">
    <source>
        <dbReference type="Proteomes" id="UP000035721"/>
    </source>
</evidence>
<dbReference type="EMBL" id="CAJB01000001">
    <property type="protein sequence ID" value="CCH75953.1"/>
    <property type="molecule type" value="Genomic_DNA"/>
</dbReference>
<protein>
    <submittedName>
        <fullName evidence="4">Putative membrane protein</fullName>
    </submittedName>
</protein>
<keyword evidence="2" id="KW-0812">Transmembrane</keyword>
<dbReference type="STRING" id="1194083.BN12_10100"/>
<keyword evidence="2" id="KW-1133">Transmembrane helix</keyword>
<feature type="region of interest" description="Disordered" evidence="1">
    <location>
        <begin position="1035"/>
        <end position="1081"/>
    </location>
</feature>
<gene>
    <name evidence="4" type="ORF">BN12_10100</name>
</gene>
<dbReference type="AlphaFoldDB" id="A0A077LSL7"/>
<dbReference type="InterPro" id="IPR036779">
    <property type="entry name" value="LysM_dom_sf"/>
</dbReference>
<comment type="caution">
    <text evidence="4">The sequence shown here is derived from an EMBL/GenBank/DDBJ whole genome shotgun (WGS) entry which is preliminary data.</text>
</comment>
<feature type="domain" description="LysM" evidence="3">
    <location>
        <begin position="174"/>
        <end position="224"/>
    </location>
</feature>
<dbReference type="PANTHER" id="PTHR34700:SF4">
    <property type="entry name" value="PHAGE-LIKE ELEMENT PBSX PROTEIN XKDP"/>
    <property type="match status" value="1"/>
</dbReference>
<dbReference type="CDD" id="cd00118">
    <property type="entry name" value="LysM"/>
    <property type="match status" value="2"/>
</dbReference>
<evidence type="ECO:0000259" key="3">
    <source>
        <dbReference type="PROSITE" id="PS51782"/>
    </source>
</evidence>
<keyword evidence="2" id="KW-0472">Membrane</keyword>
<feature type="transmembrane region" description="Helical" evidence="2">
    <location>
        <begin position="7"/>
        <end position="32"/>
    </location>
</feature>
<dbReference type="OrthoDB" id="8444614at2"/>
<dbReference type="Pfam" id="PF01476">
    <property type="entry name" value="LysM"/>
    <property type="match status" value="1"/>
</dbReference>
<dbReference type="PANTHER" id="PTHR34700">
    <property type="entry name" value="POTASSIUM BINDING PROTEIN KBP"/>
    <property type="match status" value="1"/>
</dbReference>
<proteinExistence type="predicted"/>
<feature type="compositionally biased region" description="Low complexity" evidence="1">
    <location>
        <begin position="339"/>
        <end position="355"/>
    </location>
</feature>
<dbReference type="Gene3D" id="3.10.350.10">
    <property type="entry name" value="LysM domain"/>
    <property type="match status" value="2"/>
</dbReference>
<sequence>MTLRTRFTGLAATLTIVGIVVALPITLVAVGANPLPDVWPTLEQVRTALTSPDDGTLALGAIKVVAWGAWLFLAGAIVLEILSRARGVRAPQLRGLGVPQAAARGLVGTALLLFAAAPMPGTPANAATTAHASSVASATVVAFPDQVSAPVPVTGASGHALARPQQAPAAPATHEHVVERGDTLWSIAERYLGTGSRYTELADINRAVIGHDPGFLPVGVTLQIPDAPRQDAAHGEHSETVERGDTLSRIAQEELGDADRYPEIFEASRDTVQPGGRHLSDPDLILPGWTLTIPGGETPSVTTPDPPHEPVAPAQPPAASTAVPSPAPASPATPPAPPAQSSSNDAPATNDTAAADTHDSEDSQAPWLLTGLTGGGAMLAGAMLLALRRRRRAQFRARRPGRTIAAPEPLLAPVEKTLTVAGVPACVDLELMDEALHRLAAAITAKGGLIPELAAVELSQHALNLHLSAPARLDHPWSGSDDQLHWTLPAGADLAAVGPRIPDHPAPYPLLVTIGAGDNGIVWLLNIEDLALSITGDATFGRDFARYLAAEIACNPWSHGVRVDLVGVGHEVAPMNTDRIRVHAGGSADPAAEVLADAIDMIDRSAESGVDVATARARQDGAESWPARVLLVDAADSEAEEQGASGKTPALDQLLDLVYQHAGQTGASVVLRGDRAGAPGVELRVTDNGRVSLPHAGLDLIAVGLTSDEAQGCAALLAQSEDLADTPIPVDEQAREGWRAWSDEAGALREEHTRTRHELDDAGEPASSILEHADEDYLRAAATTADDLEALAPKVPERVRTSVAEADPTLDEDLALWWSQDCPLPRLTLLGPVGARTRGTPVTKRKPYYTEMLAFLATRAHGATPEELAEAFSITPAKARDYVRIVRDWLGTNPRTGEPHLPDARKAPAAIARGVGVYQVLDVLIDADLFRRLRVRGESRGPAGVDDLRAALRLVQGRPFDRLRDGGWSFLSEGDRLDQHMICAVVDVAHLVTTYSLQSCDTRQARLAAETSALAAPHEEIPRLDLAAVADAEGHPSEADRILRDEVCNRTDDDDAPPELSDRTKQVIATRDWHERTRKAG</sequence>
<organism evidence="4 5">
    <name type="scientific">Nostocoides japonicum T1-X7</name>
    <dbReference type="NCBI Taxonomy" id="1194083"/>
    <lineage>
        <taxon>Bacteria</taxon>
        <taxon>Bacillati</taxon>
        <taxon>Actinomycetota</taxon>
        <taxon>Actinomycetes</taxon>
        <taxon>Micrococcales</taxon>
        <taxon>Intrasporangiaceae</taxon>
        <taxon>Nostocoides</taxon>
    </lineage>
</organism>
<keyword evidence="5" id="KW-1185">Reference proteome</keyword>